<reference evidence="2" key="3">
    <citation type="submission" date="2018-01" db="EMBL/GenBank/DDBJ databases">
        <authorList>
            <person name="Gaut B.S."/>
            <person name="Morton B.R."/>
            <person name="Clegg M.T."/>
            <person name="Duvall M.R."/>
        </authorList>
    </citation>
    <scope>NUCLEOTIDE SEQUENCE</scope>
    <source>
        <strain evidence="2">ATCC BAA-2683</strain>
    </source>
</reference>
<proteinExistence type="predicted"/>
<evidence type="ECO:0000313" key="3">
    <source>
        <dbReference type="Proteomes" id="UP000179734"/>
    </source>
</evidence>
<reference evidence="1 3" key="1">
    <citation type="submission" date="2016-10" db="EMBL/GenBank/DDBJ databases">
        <title>Genome sequence of Mycobacterium talmonii.</title>
        <authorList>
            <person name="Greninger A.L."/>
            <person name="Elliott B."/>
            <person name="Vasireddy S."/>
            <person name="Vasireddy R."/>
        </authorList>
    </citation>
    <scope>NUCLEOTIDE SEQUENCE [LARGE SCALE GENOMIC DNA]</scope>
    <source>
        <strain evidence="1">MO-5499</strain>
        <strain evidence="3">NE-TNMC-100812</strain>
    </source>
</reference>
<sequence>MLWPENEAWPTCVNPWHFWDSSVIGSEPDDNHPHSVPNPLVPILQLFAEDAPTIQFPQGTDLLQVLWCPVDHTHLPDQEEAYAPAITVIWRNSADLPDTAIDPPAPVDFEALLMPGPCVLHPEQALEYPLDLPEDLWGQLDSLEEVNWNLLRDPSWNDLSYQCDLSVAPGTKVGGWPRWHASDPYRVPCPACGRDLDLLASFDTYERDDGMGHWDSSDLAVDGDRGNITGMILGRGGDLQIFYCPDDPRHPIHIDVQG</sequence>
<protein>
    <recommendedName>
        <fullName evidence="5">DUF1963 domain-containing protein</fullName>
    </recommendedName>
</protein>
<evidence type="ECO:0000313" key="1">
    <source>
        <dbReference type="EMBL" id="OHV05125.1"/>
    </source>
</evidence>
<name>A0A1S1NP58_9MYCO</name>
<organism evidence="1 3">
    <name type="scientific">Mycobacterium talmoniae</name>
    <dbReference type="NCBI Taxonomy" id="1858794"/>
    <lineage>
        <taxon>Bacteria</taxon>
        <taxon>Bacillati</taxon>
        <taxon>Actinomycetota</taxon>
        <taxon>Actinomycetes</taxon>
        <taxon>Mycobacteriales</taxon>
        <taxon>Mycobacteriaceae</taxon>
        <taxon>Mycobacterium</taxon>
    </lineage>
</organism>
<evidence type="ECO:0008006" key="5">
    <source>
        <dbReference type="Google" id="ProtNLM"/>
    </source>
</evidence>
<dbReference type="Proteomes" id="UP000179734">
    <property type="component" value="Unassembled WGS sequence"/>
</dbReference>
<accession>A0A1S1NP58</accession>
<evidence type="ECO:0000313" key="4">
    <source>
        <dbReference type="Proteomes" id="UP000238296"/>
    </source>
</evidence>
<evidence type="ECO:0000313" key="2">
    <source>
        <dbReference type="EMBL" id="PQM45623.1"/>
    </source>
</evidence>
<comment type="caution">
    <text evidence="1">The sequence shown here is derived from an EMBL/GenBank/DDBJ whole genome shotgun (WGS) entry which is preliminary data.</text>
</comment>
<gene>
    <name evidence="1" type="ORF">BKN37_07045</name>
    <name evidence="2" type="ORF">C1Y40_04214</name>
</gene>
<dbReference type="EMBL" id="PPEA01000611">
    <property type="protein sequence ID" value="PQM45623.1"/>
    <property type="molecule type" value="Genomic_DNA"/>
</dbReference>
<dbReference type="EMBL" id="MLQM01000023">
    <property type="protein sequence ID" value="OHV05125.1"/>
    <property type="molecule type" value="Genomic_DNA"/>
</dbReference>
<dbReference type="Gene3D" id="2.30.320.10">
    <property type="entry name" value="YwqG-like"/>
    <property type="match status" value="1"/>
</dbReference>
<dbReference type="Proteomes" id="UP000238296">
    <property type="component" value="Unassembled WGS sequence"/>
</dbReference>
<reference evidence="2 4" key="2">
    <citation type="journal article" date="2017" name="Int. J. Syst. Evol. Microbiol.">
        <title>Mycobacterium talmoniae sp. nov., a slowly growing mycobacterium isolated from human respiratory samples.</title>
        <authorList>
            <person name="Davidson R.M."/>
            <person name="DeGroote M.A."/>
            <person name="Marola J.L."/>
            <person name="Buss S."/>
            <person name="Jones V."/>
            <person name="McNeil M.R."/>
            <person name="Freifeld A.G."/>
            <person name="Elaine Epperson L."/>
            <person name="Hasan N.A."/>
            <person name="Jackson M."/>
            <person name="Iwen P.C."/>
            <person name="Salfinger M."/>
            <person name="Strong M."/>
        </authorList>
    </citation>
    <scope>NUCLEOTIDE SEQUENCE [LARGE SCALE GENOMIC DNA]</scope>
    <source>
        <strain evidence="2 4">ATCC BAA-2683</strain>
    </source>
</reference>
<keyword evidence="3" id="KW-1185">Reference proteome</keyword>
<dbReference type="AlphaFoldDB" id="A0A1S1NP58"/>